<evidence type="ECO:0000256" key="2">
    <source>
        <dbReference type="SAM" id="Phobius"/>
    </source>
</evidence>
<name>A0A0G4GUG4_9ALVE</name>
<reference evidence="3" key="1">
    <citation type="submission" date="2014-11" db="EMBL/GenBank/DDBJ databases">
        <authorList>
            <person name="Otto D Thomas"/>
            <person name="Naeem Raeece"/>
        </authorList>
    </citation>
    <scope>NUCLEOTIDE SEQUENCE</scope>
</reference>
<feature type="transmembrane region" description="Helical" evidence="2">
    <location>
        <begin position="66"/>
        <end position="86"/>
    </location>
</feature>
<gene>
    <name evidence="3" type="ORF">Cvel_738</name>
</gene>
<feature type="transmembrane region" description="Helical" evidence="2">
    <location>
        <begin position="265"/>
        <end position="282"/>
    </location>
</feature>
<dbReference type="AlphaFoldDB" id="A0A0G4GUG4"/>
<proteinExistence type="predicted"/>
<feature type="transmembrane region" description="Helical" evidence="2">
    <location>
        <begin position="170"/>
        <end position="190"/>
    </location>
</feature>
<organism evidence="3">
    <name type="scientific">Chromera velia CCMP2878</name>
    <dbReference type="NCBI Taxonomy" id="1169474"/>
    <lineage>
        <taxon>Eukaryota</taxon>
        <taxon>Sar</taxon>
        <taxon>Alveolata</taxon>
        <taxon>Colpodellida</taxon>
        <taxon>Chromeraceae</taxon>
        <taxon>Chromera</taxon>
    </lineage>
</organism>
<dbReference type="VEuPathDB" id="CryptoDB:Cvel_738"/>
<feature type="transmembrane region" description="Helical" evidence="2">
    <location>
        <begin position="356"/>
        <end position="381"/>
    </location>
</feature>
<feature type="compositionally biased region" description="Basic and acidic residues" evidence="1">
    <location>
        <begin position="394"/>
        <end position="407"/>
    </location>
</feature>
<keyword evidence="2" id="KW-0472">Membrane</keyword>
<protein>
    <submittedName>
        <fullName evidence="3">Uncharacterized protein</fullName>
    </submittedName>
</protein>
<keyword evidence="2" id="KW-0812">Transmembrane</keyword>
<dbReference type="EMBL" id="CDMZ01001547">
    <property type="protein sequence ID" value="CEM34201.1"/>
    <property type="molecule type" value="Genomic_DNA"/>
</dbReference>
<feature type="transmembrane region" description="Helical" evidence="2">
    <location>
        <begin position="23"/>
        <end position="46"/>
    </location>
</feature>
<feature type="transmembrane region" description="Helical" evidence="2">
    <location>
        <begin position="98"/>
        <end position="123"/>
    </location>
</feature>
<keyword evidence="2" id="KW-1133">Transmembrane helix</keyword>
<feature type="transmembrane region" description="Helical" evidence="2">
    <location>
        <begin position="289"/>
        <end position="307"/>
    </location>
</feature>
<feature type="region of interest" description="Disordered" evidence="1">
    <location>
        <begin position="394"/>
        <end position="427"/>
    </location>
</feature>
<sequence length="427" mass="46151">MGAVTTQGSESVSQKSERRTWNVLLPLSVTIFLFSSTVFICLPVGYSSVQLWSPGPLSVFSSWIRGAVFFPLLTILGSLALVICLLTGWSPKKRGRDFWIAVSILTGLLFLIAVLQVVAWTLVGINIWVERSWDGSGLQYLNLFFGLMGGSLATSGTVNQFELFRKDQNLVGSLSVAIALSVLFSALLLYSPINSCRYARQYDREIAETEKGMVAQRRKKTAGTLMLVSAVCALLWFSLCIMSFTTMPIYWYFYLPSISQPIVEGYVSLAFALLALVGAFRLSVGSSKGFWVAVFVFAALVSIIFFIEAVHGCVRLAGDKYGGGGYHPLAEIAAHGFVQLSELYGEARENVVRSTLIASVVFAFPAAIVCFVCAISCARIAAAPELTKNKTVEEAGHVSGTDRKAVSDSEGSPLDVEAGGQTEVSGN</sequence>
<evidence type="ECO:0000313" key="3">
    <source>
        <dbReference type="EMBL" id="CEM34201.1"/>
    </source>
</evidence>
<evidence type="ECO:0000256" key="1">
    <source>
        <dbReference type="SAM" id="MobiDB-lite"/>
    </source>
</evidence>
<accession>A0A0G4GUG4</accession>
<feature type="transmembrane region" description="Helical" evidence="2">
    <location>
        <begin position="225"/>
        <end position="253"/>
    </location>
</feature>